<gene>
    <name evidence="1" type="ORF">Tco025E_04405</name>
</gene>
<dbReference type="AlphaFoldDB" id="A0A422PLP9"/>
<keyword evidence="2" id="KW-1185">Reference proteome</keyword>
<protein>
    <submittedName>
        <fullName evidence="1">Uncharacterized protein</fullName>
    </submittedName>
</protein>
<dbReference type="GeneID" id="40318016"/>
<evidence type="ECO:0000313" key="2">
    <source>
        <dbReference type="Proteomes" id="UP000284403"/>
    </source>
</evidence>
<accession>A0A422PLP9</accession>
<organism evidence="1 2">
    <name type="scientific">Trypanosoma conorhini</name>
    <dbReference type="NCBI Taxonomy" id="83891"/>
    <lineage>
        <taxon>Eukaryota</taxon>
        <taxon>Discoba</taxon>
        <taxon>Euglenozoa</taxon>
        <taxon>Kinetoplastea</taxon>
        <taxon>Metakinetoplastina</taxon>
        <taxon>Trypanosomatida</taxon>
        <taxon>Trypanosomatidae</taxon>
        <taxon>Trypanosoma</taxon>
    </lineage>
</organism>
<comment type="caution">
    <text evidence="1">The sequence shown here is derived from an EMBL/GenBank/DDBJ whole genome shotgun (WGS) entry which is preliminary data.</text>
</comment>
<sequence>MTPLTDEALDRLLRENRRLQSHVRSLLERIEEQLVLTDTLLLALRPREVKRRQANSNEPLGSDLDTWFRFRCGSQVCASALRTQPPPYSQGLSPKFRWNHRATRSMKRQVERLGLDAGGEGDPTHWRVVADAVNFESKSTLCVDSFQCFLHYQQEVTASPEPFSSAEDSCIDAYDPGSGRWGQLVAEILQQLGRRRTVFQVAERYRKLKRERYEYNGLLDDATLSEIEPLTRGIAAPEAELVLECSCRLNRGRTIPWPTEEAIRKSLLRHRELQISGDARMLRHIYAVLLSDRAYFASAEGREIVLRLLGCEPLELREAMTRARWRYAQISVEEAAARLASSVPEMKERVLAKVLRWYGSAYTSDFFRLSVALFGQRDAALPCFLVSREYERRRRRAAPYGRLQLL</sequence>
<name>A0A422PLP9_9TRYP</name>
<dbReference type="Proteomes" id="UP000284403">
    <property type="component" value="Unassembled WGS sequence"/>
</dbReference>
<dbReference type="EMBL" id="MKKU01000226">
    <property type="protein sequence ID" value="RNF18631.1"/>
    <property type="molecule type" value="Genomic_DNA"/>
</dbReference>
<dbReference type="RefSeq" id="XP_029228556.1">
    <property type="nucleotide sequence ID" value="XM_029371315.1"/>
</dbReference>
<reference evidence="1 2" key="1">
    <citation type="journal article" date="2018" name="BMC Genomics">
        <title>Genomic comparison of Trypanosoma conorhini and Trypanosoma rangeli to Trypanosoma cruzi strains of high and low virulence.</title>
        <authorList>
            <person name="Bradwell K.R."/>
            <person name="Koparde V.N."/>
            <person name="Matveyev A.V."/>
            <person name="Serrano M.G."/>
            <person name="Alves J.M."/>
            <person name="Parikh H."/>
            <person name="Huang B."/>
            <person name="Lee V."/>
            <person name="Espinosa-Alvarez O."/>
            <person name="Ortiz P.A."/>
            <person name="Costa-Martins A.G."/>
            <person name="Teixeira M.M."/>
            <person name="Buck G.A."/>
        </authorList>
    </citation>
    <scope>NUCLEOTIDE SEQUENCE [LARGE SCALE GENOMIC DNA]</scope>
    <source>
        <strain evidence="1 2">025E</strain>
    </source>
</reference>
<proteinExistence type="predicted"/>
<evidence type="ECO:0000313" key="1">
    <source>
        <dbReference type="EMBL" id="RNF18631.1"/>
    </source>
</evidence>
<dbReference type="OrthoDB" id="240153at2759"/>